<keyword evidence="3" id="KW-1185">Reference proteome</keyword>
<dbReference type="InterPro" id="IPR009389">
    <property type="entry name" value="DUF1045"/>
</dbReference>
<reference evidence="2" key="1">
    <citation type="submission" date="2021-04" db="EMBL/GenBank/DDBJ databases">
        <authorList>
            <person name="Zhang D.-C."/>
        </authorList>
    </citation>
    <scope>NUCLEOTIDE SEQUENCE</scope>
    <source>
        <strain evidence="2">CGMCC 1.15697</strain>
    </source>
</reference>
<evidence type="ECO:0000313" key="2">
    <source>
        <dbReference type="EMBL" id="MBP5856471.1"/>
    </source>
</evidence>
<protein>
    <submittedName>
        <fullName evidence="2">DUF1045 domain-containing protein</fullName>
    </submittedName>
</protein>
<organism evidence="2 3">
    <name type="scientific">Marivibrio halodurans</name>
    <dbReference type="NCBI Taxonomy" id="2039722"/>
    <lineage>
        <taxon>Bacteria</taxon>
        <taxon>Pseudomonadati</taxon>
        <taxon>Pseudomonadota</taxon>
        <taxon>Alphaproteobacteria</taxon>
        <taxon>Rhodospirillales</taxon>
        <taxon>Rhodospirillaceae</taxon>
        <taxon>Marivibrio</taxon>
    </lineage>
</organism>
<dbReference type="Pfam" id="PF06299">
    <property type="entry name" value="DUF1045"/>
    <property type="match status" value="1"/>
</dbReference>
<evidence type="ECO:0000313" key="3">
    <source>
        <dbReference type="Proteomes" id="UP000672602"/>
    </source>
</evidence>
<dbReference type="PIRSF" id="PIRSF033328">
    <property type="entry name" value="Phest_Mll4975"/>
    <property type="match status" value="1"/>
</dbReference>
<dbReference type="Proteomes" id="UP000672602">
    <property type="component" value="Unassembled WGS sequence"/>
</dbReference>
<dbReference type="RefSeq" id="WP_210681041.1">
    <property type="nucleotide sequence ID" value="NZ_JAGMWN010000002.1"/>
</dbReference>
<proteinExistence type="predicted"/>
<accession>A0A8J7V073</accession>
<sequence>MRFARFAIYYAPPAGSPLDRFGAGWLGGAPDPAIGLNPAVVAAATEAPARYGFHGTLKPPFALADGCGGREAIEAAVEALATRLAPARTEGLALKEIGRFLALVPVPDDGPIRPVADSCVVELDDFRAEASEAERQRRRAAGLTARQEELLDRWGYPYVMEAFRFHLTLTGPLDGEARRAVAAALKPALAPVLAAPFTLDALTLFGDPGGGRPFMRLTSYPLLGRG</sequence>
<name>A0A8J7V073_9PROT</name>
<evidence type="ECO:0000256" key="1">
    <source>
        <dbReference type="SAM" id="Coils"/>
    </source>
</evidence>
<dbReference type="AlphaFoldDB" id="A0A8J7V073"/>
<comment type="caution">
    <text evidence="2">The sequence shown here is derived from an EMBL/GenBank/DDBJ whole genome shotgun (WGS) entry which is preliminary data.</text>
</comment>
<feature type="coiled-coil region" evidence="1">
    <location>
        <begin position="116"/>
        <end position="153"/>
    </location>
</feature>
<keyword evidence="1" id="KW-0175">Coiled coil</keyword>
<gene>
    <name evidence="2" type="ORF">KAJ83_05590</name>
</gene>
<dbReference type="EMBL" id="JAGMWN010000002">
    <property type="protein sequence ID" value="MBP5856471.1"/>
    <property type="molecule type" value="Genomic_DNA"/>
</dbReference>